<dbReference type="Pfam" id="PF11735">
    <property type="entry name" value="CAP59_mtransfer"/>
    <property type="match status" value="1"/>
</dbReference>
<proteinExistence type="predicted"/>
<comment type="caution">
    <text evidence="1">The sequence shown here is derived from an EMBL/GenBank/DDBJ whole genome shotgun (WGS) entry which is preliminary data.</text>
</comment>
<dbReference type="PANTHER" id="PTHR34144:SF7">
    <property type="entry name" value="EXPORT PROTEIN (CAP59), PUTATIVE (AFU_ORTHOLOGUE AFUA_7G05020)-RELATED"/>
    <property type="match status" value="1"/>
</dbReference>
<evidence type="ECO:0000313" key="2">
    <source>
        <dbReference type="Proteomes" id="UP000310066"/>
    </source>
</evidence>
<reference evidence="1 2" key="1">
    <citation type="submission" date="2017-03" db="EMBL/GenBank/DDBJ databases">
        <title>Genomes of endolithic fungi from Antarctica.</title>
        <authorList>
            <person name="Coleine C."/>
            <person name="Masonjones S."/>
            <person name="Stajich J.E."/>
        </authorList>
    </citation>
    <scope>NUCLEOTIDE SEQUENCE [LARGE SCALE GENOMIC DNA]</scope>
    <source>
        <strain evidence="1 2">CCFEE 5311</strain>
    </source>
</reference>
<sequence length="425" mass="48292">MIIRPRVQRLILNRIIKSSLVLFALWTTLEVLSIRRALTFEASKPPPPFGNQKIFIASLHWTDERVLREYWVPAVRQLAQDIGRGNVFVSVLESGSLDDTKGALRDLDDQLTELGIDHRVVLDETTHLDEVTQARDANNKGWVQMPATKSYRQNWTDWFELQKDSWVPRRISYLARLRNQVMEPLYHQQTKGLTYDKILWLNDVVFTTADVQTLLATREGDYAAACALDFKQAPHFYDSFATRDAQGHAPLTDTWPFFRSARSRNALLRGQPIPVASCWNGMVAFDAQPFYHTRSCSSGLAFRGIPDTLARKHVEASECCLVHADNPLSATKGVWVNPNVRVGYNGTAYEAVHHAGTWPSAYAIATGVWRNRLVRWLRLAGARVDRVVGEKLREWERGEPADAEPGAFCLIDEMQVLLWNGWGHA</sequence>
<evidence type="ECO:0000313" key="1">
    <source>
        <dbReference type="EMBL" id="TKA34770.1"/>
    </source>
</evidence>
<dbReference type="Proteomes" id="UP000310066">
    <property type="component" value="Unassembled WGS sequence"/>
</dbReference>
<dbReference type="InterPro" id="IPR021047">
    <property type="entry name" value="Mannosyltransferase_CMT1"/>
</dbReference>
<organism evidence="1 2">
    <name type="scientific">Friedmanniomyces endolithicus</name>
    <dbReference type="NCBI Taxonomy" id="329885"/>
    <lineage>
        <taxon>Eukaryota</taxon>
        <taxon>Fungi</taxon>
        <taxon>Dikarya</taxon>
        <taxon>Ascomycota</taxon>
        <taxon>Pezizomycotina</taxon>
        <taxon>Dothideomycetes</taxon>
        <taxon>Dothideomycetidae</taxon>
        <taxon>Mycosphaerellales</taxon>
        <taxon>Teratosphaeriaceae</taxon>
        <taxon>Friedmanniomyces</taxon>
    </lineage>
</organism>
<name>A0A4U0UGQ1_9PEZI</name>
<dbReference type="STRING" id="329885.A0A4U0UGQ1"/>
<gene>
    <name evidence="1" type="ORF">B0A54_13370</name>
</gene>
<dbReference type="AlphaFoldDB" id="A0A4U0UGQ1"/>
<dbReference type="EMBL" id="NAJP01000077">
    <property type="protein sequence ID" value="TKA34770.1"/>
    <property type="molecule type" value="Genomic_DNA"/>
</dbReference>
<protein>
    <recommendedName>
        <fullName evidence="3">Polysaccharide export protein</fullName>
    </recommendedName>
</protein>
<evidence type="ECO:0008006" key="3">
    <source>
        <dbReference type="Google" id="ProtNLM"/>
    </source>
</evidence>
<dbReference type="OrthoDB" id="262547at2759"/>
<dbReference type="PANTHER" id="PTHR34144">
    <property type="entry name" value="CHROMOSOME 8, WHOLE GENOME SHOTGUN SEQUENCE"/>
    <property type="match status" value="1"/>
</dbReference>
<accession>A0A4U0UGQ1</accession>